<dbReference type="InterPro" id="IPR050923">
    <property type="entry name" value="Cell_Proc_Reg/RNA_Proc"/>
</dbReference>
<dbReference type="SUPFAM" id="SSF49879">
    <property type="entry name" value="SMAD/FHA domain"/>
    <property type="match status" value="1"/>
</dbReference>
<gene>
    <name evidence="3" type="ORF">bsdcttw_00550</name>
</gene>
<reference evidence="3 4" key="2">
    <citation type="submission" date="2020-08" db="EMBL/GenBank/DDBJ databases">
        <authorList>
            <person name="Ueki A."/>
            <person name="Tonouchi A."/>
        </authorList>
    </citation>
    <scope>NUCLEOTIDE SEQUENCE [LARGE SCALE GENOMIC DNA]</scope>
    <source>
        <strain evidence="3 4">CTTW</strain>
    </source>
</reference>
<feature type="transmembrane region" description="Helical" evidence="1">
    <location>
        <begin position="273"/>
        <end position="295"/>
    </location>
</feature>
<keyword evidence="1" id="KW-1133">Transmembrane helix</keyword>
<evidence type="ECO:0000313" key="3">
    <source>
        <dbReference type="EMBL" id="BCJ97014.1"/>
    </source>
</evidence>
<dbReference type="CDD" id="cd00060">
    <property type="entry name" value="FHA"/>
    <property type="match status" value="1"/>
</dbReference>
<dbReference type="Pfam" id="PF19909">
    <property type="entry name" value="DUF6382"/>
    <property type="match status" value="1"/>
</dbReference>
<dbReference type="SMART" id="SM00240">
    <property type="entry name" value="FHA"/>
    <property type="match status" value="1"/>
</dbReference>
<organism evidence="3 4">
    <name type="scientific">Anaerocolumna chitinilytica</name>
    <dbReference type="NCBI Taxonomy" id="1727145"/>
    <lineage>
        <taxon>Bacteria</taxon>
        <taxon>Bacillati</taxon>
        <taxon>Bacillota</taxon>
        <taxon>Clostridia</taxon>
        <taxon>Lachnospirales</taxon>
        <taxon>Lachnospiraceae</taxon>
        <taxon>Anaerocolumna</taxon>
    </lineage>
</organism>
<dbReference type="InterPro" id="IPR000253">
    <property type="entry name" value="FHA_dom"/>
</dbReference>
<keyword evidence="1" id="KW-0472">Membrane</keyword>
<evidence type="ECO:0000259" key="2">
    <source>
        <dbReference type="PROSITE" id="PS50006"/>
    </source>
</evidence>
<accession>A0A7I8DI27</accession>
<dbReference type="Pfam" id="PF00498">
    <property type="entry name" value="FHA"/>
    <property type="match status" value="1"/>
</dbReference>
<proteinExistence type="predicted"/>
<evidence type="ECO:0000256" key="1">
    <source>
        <dbReference type="SAM" id="Phobius"/>
    </source>
</evidence>
<dbReference type="Gene3D" id="2.60.200.20">
    <property type="match status" value="1"/>
</dbReference>
<dbReference type="PROSITE" id="PS50006">
    <property type="entry name" value="FHA_DOMAIN"/>
    <property type="match status" value="1"/>
</dbReference>
<dbReference type="KEGG" id="acht:bsdcttw_00550"/>
<dbReference type="EMBL" id="AP023368">
    <property type="protein sequence ID" value="BCJ97014.1"/>
    <property type="molecule type" value="Genomic_DNA"/>
</dbReference>
<dbReference type="InterPro" id="IPR008984">
    <property type="entry name" value="SMAD_FHA_dom_sf"/>
</dbReference>
<dbReference type="PANTHER" id="PTHR23308">
    <property type="entry name" value="NUCLEAR INHIBITOR OF PROTEIN PHOSPHATASE-1"/>
    <property type="match status" value="1"/>
</dbReference>
<dbReference type="AlphaFoldDB" id="A0A7I8DI27"/>
<feature type="domain" description="FHA" evidence="2">
    <location>
        <begin position="396"/>
        <end position="446"/>
    </location>
</feature>
<evidence type="ECO:0000313" key="4">
    <source>
        <dbReference type="Proteomes" id="UP000515703"/>
    </source>
</evidence>
<name>A0A7I8DI27_9FIRM</name>
<dbReference type="Proteomes" id="UP000515703">
    <property type="component" value="Chromosome"/>
</dbReference>
<dbReference type="InterPro" id="IPR045962">
    <property type="entry name" value="DUF6382"/>
</dbReference>
<keyword evidence="4" id="KW-1185">Reference proteome</keyword>
<keyword evidence="1" id="KW-0812">Transmembrane</keyword>
<sequence length="474" mass="54902">MEKEYIKDLKCNYLVLKGKNSEKSYKNKMLEQYTIPGLVRTEIRCIDNLELFYYDITDLKTIHSIWQENTLHFEEVKTLLERIFEIIDNSMEYFLEQDDFILNTEYMYVKGKLEKLQLCYFPGFGENIVSQLAAFFEYIMNKADYKEEPLVLLIYALYKESREKNTTLYKLKEILKTYNHQQIKVKKIVPSQVIGSTENKIPISKNEKTFQQDTGVKKEETDRSGEYEKQEEISFYELQTYILGGAAVAVGIGALLILYKGGILSNEMGEPDFIKLLAGSAVMVSLVGYVITKLFDPKYKSTKMVTKVMYEDSKERLTDKNLSEQGKSPEEQIYATVKGTILKDNELTNPDEECVTQILDEEEKTEILYRQPEPTYCLVAKDKENLIDIPIDCFPFYIGKDKNRNGLVLKENSVSRLHAVFTIRDGEVFLTDLGSTNGTHVNGQKLLKNQPVPINNSDELAFSRVFYLFKMKEF</sequence>
<reference evidence="3 4" key="1">
    <citation type="submission" date="2020-08" db="EMBL/GenBank/DDBJ databases">
        <title>Draft genome sequencing of an Anaerocolumna strain isolated from anoxic soil subjected to BSD treatment.</title>
        <authorList>
            <person name="Uek A."/>
            <person name="Tonouchi A."/>
        </authorList>
    </citation>
    <scope>NUCLEOTIDE SEQUENCE [LARGE SCALE GENOMIC DNA]</scope>
    <source>
        <strain evidence="3 4">CTTW</strain>
    </source>
</reference>
<dbReference type="RefSeq" id="WP_185257485.1">
    <property type="nucleotide sequence ID" value="NZ_AP023368.1"/>
</dbReference>
<protein>
    <recommendedName>
        <fullName evidence="2">FHA domain-containing protein</fullName>
    </recommendedName>
</protein>
<feature type="transmembrane region" description="Helical" evidence="1">
    <location>
        <begin position="241"/>
        <end position="261"/>
    </location>
</feature>